<dbReference type="HOGENOM" id="CLU_037941_0_0_11"/>
<dbReference type="RefSeq" id="WP_014941089.1">
    <property type="nucleotide sequence ID" value="NC_018612.1"/>
</dbReference>
<dbReference type="Gene3D" id="3.50.30.10">
    <property type="entry name" value="Phosphohistidine domain"/>
    <property type="match status" value="1"/>
</dbReference>
<evidence type="ECO:0000313" key="3">
    <source>
        <dbReference type="Proteomes" id="UP000007329"/>
    </source>
</evidence>
<reference evidence="2 3" key="2">
    <citation type="journal article" date="2012" name="Nucleic Acids Res.">
        <title>Massive gene acquisitions in Mycobacterium indicus pranii provide a perspective on mycobacterial evolution.</title>
        <authorList>
            <person name="Saini V."/>
            <person name="Raghuvanshi S."/>
            <person name="Khurana J.P."/>
            <person name="Ahmed N."/>
            <person name="Hasnain S.E."/>
            <person name="Tyagi A.K."/>
            <person name="Tyagi A.K."/>
        </authorList>
    </citation>
    <scope>NUCLEOTIDE SEQUENCE [LARGE SCALE GENOMIC DNA]</scope>
    <source>
        <strain evidence="3">DSM 45239 / MTCC 9506</strain>
    </source>
</reference>
<dbReference type="InterPro" id="IPR008279">
    <property type="entry name" value="PEP-util_enz_mobile_dom"/>
</dbReference>
<dbReference type="PATRIC" id="fig|1232724.3.peg.234"/>
<evidence type="ECO:0000313" key="2">
    <source>
        <dbReference type="EMBL" id="AFS12211.1"/>
    </source>
</evidence>
<dbReference type="KEGG" id="mid:MIP_00309"/>
<dbReference type="InterPro" id="IPR036637">
    <property type="entry name" value="Phosphohistidine_dom_sf"/>
</dbReference>
<dbReference type="EMBL" id="CP002275">
    <property type="protein sequence ID" value="AFS12211.1"/>
    <property type="molecule type" value="Genomic_DNA"/>
</dbReference>
<dbReference type="PANTHER" id="PTHR43615:SF1">
    <property type="entry name" value="PPDK_N DOMAIN-CONTAINING PROTEIN"/>
    <property type="match status" value="1"/>
</dbReference>
<protein>
    <submittedName>
        <fullName evidence="2">PEP-utilizing protein</fullName>
    </submittedName>
</protein>
<dbReference type="GO" id="GO:0016772">
    <property type="term" value="F:transferase activity, transferring phosphorus-containing groups"/>
    <property type="evidence" value="ECO:0007669"/>
    <property type="project" value="InterPro"/>
</dbReference>
<dbReference type="Proteomes" id="UP000007329">
    <property type="component" value="Chromosome"/>
</dbReference>
<organism evidence="2 3">
    <name type="scientific">Mycobacterium indicus pranii (strain DSM 45239 / MTCC 9506)</name>
    <dbReference type="NCBI Taxonomy" id="1232724"/>
    <lineage>
        <taxon>Bacteria</taxon>
        <taxon>Bacillati</taxon>
        <taxon>Actinomycetota</taxon>
        <taxon>Actinomycetes</taxon>
        <taxon>Mycobacteriales</taxon>
        <taxon>Mycobacteriaceae</taxon>
        <taxon>Mycobacterium</taxon>
        <taxon>Mycobacterium avium complex (MAC)</taxon>
    </lineage>
</organism>
<dbReference type="InterPro" id="IPR051549">
    <property type="entry name" value="PEP_Utilizing_Enz"/>
</dbReference>
<evidence type="ECO:0000259" key="1">
    <source>
        <dbReference type="Pfam" id="PF00391"/>
    </source>
</evidence>
<gene>
    <name evidence="2" type="ORF">MIP_00309</name>
</gene>
<dbReference type="SUPFAM" id="SSF52009">
    <property type="entry name" value="Phosphohistidine domain"/>
    <property type="match status" value="1"/>
</dbReference>
<feature type="domain" description="PEP-utilising enzyme mobile" evidence="1">
    <location>
        <begin position="473"/>
        <end position="544"/>
    </location>
</feature>
<accession>J9WA91</accession>
<sequence length="573" mass="62283">MSLNQSDSSLFLSEEELAASPVHHPGAKRRWTTANVDEGLPGTITPLTWSMYFPPTESTMRGCWVDLGVLPESQRPIPDDVDGRFLSVAYGHAIANVDLLGQMAARVPGGSAATMEAQLFGSVERDGEPEPSGLRKMRRYPFVAAKFPRALRRAMRELEPCAQNTARWWRATVFEPDALVGNSAVQALAEARRRFEEILVTHMVLSMACQGLMGRVEALAVKAGLDGVQHELIKSDEGTAEFDLVRDLWSLSADTITLQDFLHRHGFHGPREGLVESTVWRENPRPVADLAAAYRSRRGGEDIDALVLRRRSEHVAAVRRLEQALGPIRSIPARALIRFAAHAPTWRETGRASMLQAVDVARAASRVVGRDLAEASVLDDPAHVMFLTIDEIVRGDRGDWPDLVRQRRSDHATFDRIDLPHVWRGVPEIAAAAAAATGPAPEHQPDVVEGLGVSAGTAEGIVRVVRNLDDADIDEGSILVCRATDPSWASLFALAEAVVTDVGSAMSHAAIVCRELGLPCVAGTRTGTTTLRDGMRVRVDGTTGRVEILHDASRVDPQPTSYFDLKKSGCGGA</sequence>
<dbReference type="AlphaFoldDB" id="J9WA91"/>
<dbReference type="PANTHER" id="PTHR43615">
    <property type="entry name" value="PHOSPHOENOLPYRUVATE SYNTHASE-RELATED"/>
    <property type="match status" value="1"/>
</dbReference>
<dbReference type="Pfam" id="PF00391">
    <property type="entry name" value="PEP-utilizers"/>
    <property type="match status" value="1"/>
</dbReference>
<reference evidence="2 3" key="1">
    <citation type="journal article" date="2007" name="PLoS ONE">
        <title>Molecular analysis of a leprosy immunotherapeutic bacillus provides insights into Mycobacterium evolution.</title>
        <authorList>
            <person name="Ahmed N."/>
            <person name="Saini V."/>
            <person name="Raghuvanshi S."/>
            <person name="Khurana J.P."/>
            <person name="Tyagi A.K."/>
            <person name="Tyagi A.K."/>
            <person name="Hasnain S.E."/>
        </authorList>
    </citation>
    <scope>NUCLEOTIDE SEQUENCE [LARGE SCALE GENOMIC DNA]</scope>
    <source>
        <strain evidence="2">MTCC 9506</strain>
    </source>
</reference>
<name>J9WA91_MYCIP</name>
<proteinExistence type="predicted"/>